<evidence type="ECO:0000313" key="2">
    <source>
        <dbReference type="EMBL" id="GAA4399826.1"/>
    </source>
</evidence>
<gene>
    <name evidence="2" type="ORF">GCM10023187_12300</name>
</gene>
<evidence type="ECO:0000313" key="3">
    <source>
        <dbReference type="Proteomes" id="UP001500936"/>
    </source>
</evidence>
<sequence>MENVPITHDALPAAVYLLRQEVSELKQLLANTSANPANPDADERPLSVKEAAEFLGIAPQTVYQNIDKIPHRKRFGRLFFFKSELLEYLNAGEGKVA</sequence>
<name>A0ABP8K2W2_9BACT</name>
<dbReference type="Pfam" id="PF12728">
    <property type="entry name" value="HTH_17"/>
    <property type="match status" value="1"/>
</dbReference>
<organism evidence="2 3">
    <name type="scientific">Nibrella viscosa</name>
    <dbReference type="NCBI Taxonomy" id="1084524"/>
    <lineage>
        <taxon>Bacteria</taxon>
        <taxon>Pseudomonadati</taxon>
        <taxon>Bacteroidota</taxon>
        <taxon>Cytophagia</taxon>
        <taxon>Cytophagales</taxon>
        <taxon>Spirosomataceae</taxon>
        <taxon>Nibrella</taxon>
    </lineage>
</organism>
<proteinExistence type="predicted"/>
<feature type="domain" description="Helix-turn-helix" evidence="1">
    <location>
        <begin position="46"/>
        <end position="91"/>
    </location>
</feature>
<comment type="caution">
    <text evidence="2">The sequence shown here is derived from an EMBL/GenBank/DDBJ whole genome shotgun (WGS) entry which is preliminary data.</text>
</comment>
<dbReference type="Proteomes" id="UP001500936">
    <property type="component" value="Unassembled WGS sequence"/>
</dbReference>
<dbReference type="EMBL" id="BAABHB010000002">
    <property type="protein sequence ID" value="GAA4399826.1"/>
    <property type="molecule type" value="Genomic_DNA"/>
</dbReference>
<keyword evidence="2" id="KW-0238">DNA-binding</keyword>
<accession>A0ABP8K2W2</accession>
<protein>
    <submittedName>
        <fullName evidence="2">Excisionase family DNA-binding protein</fullName>
    </submittedName>
</protein>
<reference evidence="3" key="1">
    <citation type="journal article" date="2019" name="Int. J. Syst. Evol. Microbiol.">
        <title>The Global Catalogue of Microorganisms (GCM) 10K type strain sequencing project: providing services to taxonomists for standard genome sequencing and annotation.</title>
        <authorList>
            <consortium name="The Broad Institute Genomics Platform"/>
            <consortium name="The Broad Institute Genome Sequencing Center for Infectious Disease"/>
            <person name="Wu L."/>
            <person name="Ma J."/>
        </authorList>
    </citation>
    <scope>NUCLEOTIDE SEQUENCE [LARGE SCALE GENOMIC DNA]</scope>
    <source>
        <strain evidence="3">JCM 17925</strain>
    </source>
</reference>
<keyword evidence="3" id="KW-1185">Reference proteome</keyword>
<dbReference type="GO" id="GO:0003677">
    <property type="term" value="F:DNA binding"/>
    <property type="evidence" value="ECO:0007669"/>
    <property type="project" value="UniProtKB-KW"/>
</dbReference>
<evidence type="ECO:0000259" key="1">
    <source>
        <dbReference type="Pfam" id="PF12728"/>
    </source>
</evidence>
<dbReference type="InterPro" id="IPR041657">
    <property type="entry name" value="HTH_17"/>
</dbReference>
<dbReference type="RefSeq" id="WP_345265015.1">
    <property type="nucleotide sequence ID" value="NZ_BAABHB010000002.1"/>
</dbReference>